<dbReference type="EMBL" id="KN824307">
    <property type="protein sequence ID" value="KIM26346.1"/>
    <property type="molecule type" value="Genomic_DNA"/>
</dbReference>
<organism evidence="2 3">
    <name type="scientific">Serendipita vermifera MAFF 305830</name>
    <dbReference type="NCBI Taxonomy" id="933852"/>
    <lineage>
        <taxon>Eukaryota</taxon>
        <taxon>Fungi</taxon>
        <taxon>Dikarya</taxon>
        <taxon>Basidiomycota</taxon>
        <taxon>Agaricomycotina</taxon>
        <taxon>Agaricomycetes</taxon>
        <taxon>Sebacinales</taxon>
        <taxon>Serendipitaceae</taxon>
        <taxon>Serendipita</taxon>
    </lineage>
</organism>
<evidence type="ECO:0000313" key="3">
    <source>
        <dbReference type="Proteomes" id="UP000054097"/>
    </source>
</evidence>
<dbReference type="AlphaFoldDB" id="A0A0C3B4D0"/>
<reference evidence="2 3" key="1">
    <citation type="submission" date="2014-04" db="EMBL/GenBank/DDBJ databases">
        <authorList>
            <consortium name="DOE Joint Genome Institute"/>
            <person name="Kuo A."/>
            <person name="Zuccaro A."/>
            <person name="Kohler A."/>
            <person name="Nagy L.G."/>
            <person name="Floudas D."/>
            <person name="Copeland A."/>
            <person name="Barry K.W."/>
            <person name="Cichocki N."/>
            <person name="Veneault-Fourrey C."/>
            <person name="LaButti K."/>
            <person name="Lindquist E.A."/>
            <person name="Lipzen A."/>
            <person name="Lundell T."/>
            <person name="Morin E."/>
            <person name="Murat C."/>
            <person name="Sun H."/>
            <person name="Tunlid A."/>
            <person name="Henrissat B."/>
            <person name="Grigoriev I.V."/>
            <person name="Hibbett D.S."/>
            <person name="Martin F."/>
            <person name="Nordberg H.P."/>
            <person name="Cantor M.N."/>
            <person name="Hua S.X."/>
        </authorList>
    </citation>
    <scope>NUCLEOTIDE SEQUENCE [LARGE SCALE GENOMIC DNA]</scope>
    <source>
        <strain evidence="2 3">MAFF 305830</strain>
    </source>
</reference>
<dbReference type="Proteomes" id="UP000054097">
    <property type="component" value="Unassembled WGS sequence"/>
</dbReference>
<feature type="domain" description="F-box" evidence="1">
    <location>
        <begin position="53"/>
        <end position="98"/>
    </location>
</feature>
<accession>A0A0C3B4D0</accession>
<dbReference type="PROSITE" id="PS50181">
    <property type="entry name" value="FBOX"/>
    <property type="match status" value="1"/>
</dbReference>
<evidence type="ECO:0000259" key="1">
    <source>
        <dbReference type="PROSITE" id="PS50181"/>
    </source>
</evidence>
<keyword evidence="3" id="KW-1185">Reference proteome</keyword>
<evidence type="ECO:0000313" key="2">
    <source>
        <dbReference type="EMBL" id="KIM26346.1"/>
    </source>
</evidence>
<sequence length="477" mass="55118">MDYSPEDAEFDAFETTEVFYDAMEYPLEDSEFDAFGFTEEFYETGPEARADANTTILSLPIELLLEITQYSKFSDIYSLTTVNKILHAVAIERFYSVVAIEPRNFLSRVATAPGISKDSDIANMLPLFDCKFSSILRGLFAHKRHLWALRKLVLCNFPGKYKETETMLLCTIVRGIVNDATGLGTLRIPGTTWHPNYRVASLDLTGVTSPPTLRVVDIPTLSEDVSQAILRHIGSLTELTVGEVAQEFLKSCPNNMYSHITSFSSHWEIYPKPELHSLSTEIGHHLPRIMPNLQTLTLRLTCSDYRQNQSTTLIERFDWICDLLLRKLTNLKHFSIQKVSESIYNTDGSRHINEEVAMLKRFASLRPSLEYVTIYKHYPYLVFGSDYYYESFVTWKKVAYPLNPDSTGYGLWDVFWTPDPSTTRRWWWWFGVYGHVVDVRAKMVQHWKGERDIPSLEELEQWEYNHADTIKNCLKIV</sequence>
<gene>
    <name evidence="2" type="ORF">M408DRAFT_330694</name>
</gene>
<dbReference type="InterPro" id="IPR001810">
    <property type="entry name" value="F-box_dom"/>
</dbReference>
<reference evidence="3" key="2">
    <citation type="submission" date="2015-01" db="EMBL/GenBank/DDBJ databases">
        <title>Evolutionary Origins and Diversification of the Mycorrhizal Mutualists.</title>
        <authorList>
            <consortium name="DOE Joint Genome Institute"/>
            <consortium name="Mycorrhizal Genomics Consortium"/>
            <person name="Kohler A."/>
            <person name="Kuo A."/>
            <person name="Nagy L.G."/>
            <person name="Floudas D."/>
            <person name="Copeland A."/>
            <person name="Barry K.W."/>
            <person name="Cichocki N."/>
            <person name="Veneault-Fourrey C."/>
            <person name="LaButti K."/>
            <person name="Lindquist E.A."/>
            <person name="Lipzen A."/>
            <person name="Lundell T."/>
            <person name="Morin E."/>
            <person name="Murat C."/>
            <person name="Riley R."/>
            <person name="Ohm R."/>
            <person name="Sun H."/>
            <person name="Tunlid A."/>
            <person name="Henrissat B."/>
            <person name="Grigoriev I.V."/>
            <person name="Hibbett D.S."/>
            <person name="Martin F."/>
        </authorList>
    </citation>
    <scope>NUCLEOTIDE SEQUENCE [LARGE SCALE GENOMIC DNA]</scope>
    <source>
        <strain evidence="3">MAFF 305830</strain>
    </source>
</reference>
<proteinExistence type="predicted"/>
<name>A0A0C3B4D0_SERVB</name>
<dbReference type="HOGENOM" id="CLU_637958_0_0_1"/>
<protein>
    <recommendedName>
        <fullName evidence="1">F-box domain-containing protein</fullName>
    </recommendedName>
</protein>